<keyword evidence="7" id="KW-1185">Reference proteome</keyword>
<dbReference type="Proteomes" id="UP000094112">
    <property type="component" value="Unassembled WGS sequence"/>
</dbReference>
<evidence type="ECO:0000313" key="7">
    <source>
        <dbReference type="Proteomes" id="UP000094112"/>
    </source>
</evidence>
<keyword evidence="2 4" id="KW-0689">Ribosomal protein</keyword>
<dbReference type="RefSeq" id="XP_019039747.1">
    <property type="nucleotide sequence ID" value="XM_019181607.1"/>
</dbReference>
<feature type="compositionally biased region" description="Basic residues" evidence="5">
    <location>
        <begin position="42"/>
        <end position="59"/>
    </location>
</feature>
<comment type="similarity">
    <text evidence="1 4">Belongs to the bacterial ribosomal protein bL35 family.</text>
</comment>
<dbReference type="GO" id="GO:0006412">
    <property type="term" value="P:translation"/>
    <property type="evidence" value="ECO:0007669"/>
    <property type="project" value="InterPro"/>
</dbReference>
<dbReference type="PANTHER" id="PTHR33343:SF1">
    <property type="entry name" value="LARGE RIBOSOMAL SUBUNIT PROTEIN BL35M"/>
    <property type="match status" value="1"/>
</dbReference>
<proteinExistence type="inferred from homology"/>
<dbReference type="STRING" id="683960.A0A1E3P5I5"/>
<sequence length="95" mass="10542">MFALLNSLVRPVFNAAKVSSITLQQPSSILVRGLMKTHKGAAKRWRKTASGYKRAKAGKNHGNAGWSKQYLKGLGGKTANDKTHTKRLKRLLPYH</sequence>
<dbReference type="PANTHER" id="PTHR33343">
    <property type="entry name" value="54S RIBOSOMAL PROTEIN BL35M"/>
    <property type="match status" value="1"/>
</dbReference>
<dbReference type="OrthoDB" id="162638at2759"/>
<dbReference type="EMBL" id="KV454209">
    <property type="protein sequence ID" value="ODQ60540.1"/>
    <property type="molecule type" value="Genomic_DNA"/>
</dbReference>
<dbReference type="PRINTS" id="PR00064">
    <property type="entry name" value="RIBOSOMALL35"/>
</dbReference>
<dbReference type="GO" id="GO:0005762">
    <property type="term" value="C:mitochondrial large ribosomal subunit"/>
    <property type="evidence" value="ECO:0007669"/>
    <property type="project" value="EnsemblFungi"/>
</dbReference>
<feature type="compositionally biased region" description="Basic residues" evidence="5">
    <location>
        <begin position="84"/>
        <end position="95"/>
    </location>
</feature>
<dbReference type="SUPFAM" id="SSF143034">
    <property type="entry name" value="L35p-like"/>
    <property type="match status" value="1"/>
</dbReference>
<dbReference type="InterPro" id="IPR021137">
    <property type="entry name" value="Ribosomal_bL35-like"/>
</dbReference>
<feature type="region of interest" description="Disordered" evidence="5">
    <location>
        <begin position="42"/>
        <end position="95"/>
    </location>
</feature>
<evidence type="ECO:0000256" key="4">
    <source>
        <dbReference type="RuleBase" id="RU000568"/>
    </source>
</evidence>
<dbReference type="AlphaFoldDB" id="A0A1E3P5I5"/>
<evidence type="ECO:0000256" key="1">
    <source>
        <dbReference type="ARBA" id="ARBA00006598"/>
    </source>
</evidence>
<reference evidence="6 7" key="1">
    <citation type="journal article" date="2016" name="Proc. Natl. Acad. Sci. U.S.A.">
        <title>Comparative genomics of biotechnologically important yeasts.</title>
        <authorList>
            <person name="Riley R."/>
            <person name="Haridas S."/>
            <person name="Wolfe K.H."/>
            <person name="Lopes M.R."/>
            <person name="Hittinger C.T."/>
            <person name="Goeker M."/>
            <person name="Salamov A.A."/>
            <person name="Wisecaver J.H."/>
            <person name="Long T.M."/>
            <person name="Calvey C.H."/>
            <person name="Aerts A.L."/>
            <person name="Barry K.W."/>
            <person name="Choi C."/>
            <person name="Clum A."/>
            <person name="Coughlan A.Y."/>
            <person name="Deshpande S."/>
            <person name="Douglass A.P."/>
            <person name="Hanson S.J."/>
            <person name="Klenk H.-P."/>
            <person name="LaButti K.M."/>
            <person name="Lapidus A."/>
            <person name="Lindquist E.A."/>
            <person name="Lipzen A.M."/>
            <person name="Meier-Kolthoff J.P."/>
            <person name="Ohm R.A."/>
            <person name="Otillar R.P."/>
            <person name="Pangilinan J.L."/>
            <person name="Peng Y."/>
            <person name="Rokas A."/>
            <person name="Rosa C.A."/>
            <person name="Scheuner C."/>
            <person name="Sibirny A.A."/>
            <person name="Slot J.C."/>
            <person name="Stielow J.B."/>
            <person name="Sun H."/>
            <person name="Kurtzman C.P."/>
            <person name="Blackwell M."/>
            <person name="Grigoriev I.V."/>
            <person name="Jeffries T.W."/>
        </authorList>
    </citation>
    <scope>NUCLEOTIDE SEQUENCE [LARGE SCALE GENOMIC DNA]</scope>
    <source>
        <strain evidence="7">ATCC 58044 / CBS 1984 / NCYC 433 / NRRL Y-366-8</strain>
    </source>
</reference>
<accession>A0A1E3P5I5</accession>
<dbReference type="InterPro" id="IPR001706">
    <property type="entry name" value="Ribosomal_bL35"/>
</dbReference>
<evidence type="ECO:0000256" key="2">
    <source>
        <dbReference type="ARBA" id="ARBA00022980"/>
    </source>
</evidence>
<protein>
    <recommendedName>
        <fullName evidence="4">50S ribosomal protein L35</fullName>
    </recommendedName>
</protein>
<keyword evidence="3 4" id="KW-0687">Ribonucleoprotein</keyword>
<dbReference type="InterPro" id="IPR037229">
    <property type="entry name" value="Ribosomal_bL35_sf"/>
</dbReference>
<gene>
    <name evidence="6" type="ORF">WICANDRAFT_29464</name>
</gene>
<name>A0A1E3P5I5_WICAA</name>
<dbReference type="Pfam" id="PF01632">
    <property type="entry name" value="Ribosomal_L35p"/>
    <property type="match status" value="1"/>
</dbReference>
<organism evidence="6 7">
    <name type="scientific">Wickerhamomyces anomalus (strain ATCC 58044 / CBS 1984 / NCYC 433 / NRRL Y-366-8)</name>
    <name type="common">Yeast</name>
    <name type="synonym">Hansenula anomala</name>
    <dbReference type="NCBI Taxonomy" id="683960"/>
    <lineage>
        <taxon>Eukaryota</taxon>
        <taxon>Fungi</taxon>
        <taxon>Dikarya</taxon>
        <taxon>Ascomycota</taxon>
        <taxon>Saccharomycotina</taxon>
        <taxon>Saccharomycetes</taxon>
        <taxon>Phaffomycetales</taxon>
        <taxon>Wickerhamomycetaceae</taxon>
        <taxon>Wickerhamomyces</taxon>
    </lineage>
</organism>
<dbReference type="GO" id="GO:0003735">
    <property type="term" value="F:structural constituent of ribosome"/>
    <property type="evidence" value="ECO:0007669"/>
    <property type="project" value="EnsemblFungi"/>
</dbReference>
<evidence type="ECO:0000256" key="5">
    <source>
        <dbReference type="SAM" id="MobiDB-lite"/>
    </source>
</evidence>
<dbReference type="GeneID" id="30198853"/>
<dbReference type="Gene3D" id="4.10.410.60">
    <property type="match status" value="1"/>
</dbReference>
<evidence type="ECO:0000256" key="3">
    <source>
        <dbReference type="ARBA" id="ARBA00023274"/>
    </source>
</evidence>
<evidence type="ECO:0000313" key="6">
    <source>
        <dbReference type="EMBL" id="ODQ60540.1"/>
    </source>
</evidence>